<sequence>MCLIRLRTKVFLEDGTVVFLGLAALAESIVDIYLANRILVKEQQTHYKLQLVLLVKELLICGNAISAGLVERACGNYVVSKEGTLDYKGYLRLPITTVHVG</sequence>
<organism evidence="1 2">
    <name type="scientific">Pleomassaria siparia CBS 279.74</name>
    <dbReference type="NCBI Taxonomy" id="1314801"/>
    <lineage>
        <taxon>Eukaryota</taxon>
        <taxon>Fungi</taxon>
        <taxon>Dikarya</taxon>
        <taxon>Ascomycota</taxon>
        <taxon>Pezizomycotina</taxon>
        <taxon>Dothideomycetes</taxon>
        <taxon>Pleosporomycetidae</taxon>
        <taxon>Pleosporales</taxon>
        <taxon>Pleomassariaceae</taxon>
        <taxon>Pleomassaria</taxon>
    </lineage>
</organism>
<protein>
    <submittedName>
        <fullName evidence="1">Uncharacterized protein</fullName>
    </submittedName>
</protein>
<dbReference type="Proteomes" id="UP000799428">
    <property type="component" value="Unassembled WGS sequence"/>
</dbReference>
<evidence type="ECO:0000313" key="1">
    <source>
        <dbReference type="EMBL" id="KAF2709156.1"/>
    </source>
</evidence>
<dbReference type="EMBL" id="MU005770">
    <property type="protein sequence ID" value="KAF2709156.1"/>
    <property type="molecule type" value="Genomic_DNA"/>
</dbReference>
<keyword evidence="2" id="KW-1185">Reference proteome</keyword>
<dbReference type="AlphaFoldDB" id="A0A6G1K8E1"/>
<proteinExistence type="predicted"/>
<gene>
    <name evidence="1" type="ORF">K504DRAFT_454931</name>
</gene>
<name>A0A6G1K8E1_9PLEO</name>
<evidence type="ECO:0000313" key="2">
    <source>
        <dbReference type="Proteomes" id="UP000799428"/>
    </source>
</evidence>
<accession>A0A6G1K8E1</accession>
<reference evidence="1" key="1">
    <citation type="journal article" date="2020" name="Stud. Mycol.">
        <title>101 Dothideomycetes genomes: a test case for predicting lifestyles and emergence of pathogens.</title>
        <authorList>
            <person name="Haridas S."/>
            <person name="Albert R."/>
            <person name="Binder M."/>
            <person name="Bloem J."/>
            <person name="Labutti K."/>
            <person name="Salamov A."/>
            <person name="Andreopoulos B."/>
            <person name="Baker S."/>
            <person name="Barry K."/>
            <person name="Bills G."/>
            <person name="Bluhm B."/>
            <person name="Cannon C."/>
            <person name="Castanera R."/>
            <person name="Culley D."/>
            <person name="Daum C."/>
            <person name="Ezra D."/>
            <person name="Gonzalez J."/>
            <person name="Henrissat B."/>
            <person name="Kuo A."/>
            <person name="Liang C."/>
            <person name="Lipzen A."/>
            <person name="Lutzoni F."/>
            <person name="Magnuson J."/>
            <person name="Mondo S."/>
            <person name="Nolan M."/>
            <person name="Ohm R."/>
            <person name="Pangilinan J."/>
            <person name="Park H.-J."/>
            <person name="Ramirez L."/>
            <person name="Alfaro M."/>
            <person name="Sun H."/>
            <person name="Tritt A."/>
            <person name="Yoshinaga Y."/>
            <person name="Zwiers L.-H."/>
            <person name="Turgeon B."/>
            <person name="Goodwin S."/>
            <person name="Spatafora J."/>
            <person name="Crous P."/>
            <person name="Grigoriev I."/>
        </authorList>
    </citation>
    <scope>NUCLEOTIDE SEQUENCE</scope>
    <source>
        <strain evidence="1">CBS 279.74</strain>
    </source>
</reference>